<dbReference type="Proteomes" id="UP000265419">
    <property type="component" value="Unassembled WGS sequence"/>
</dbReference>
<feature type="transmembrane region" description="Helical" evidence="1">
    <location>
        <begin position="226"/>
        <end position="246"/>
    </location>
</feature>
<dbReference type="EMBL" id="QQXK01000023">
    <property type="protein sequence ID" value="RII41653.1"/>
    <property type="molecule type" value="Genomic_DNA"/>
</dbReference>
<keyword evidence="1" id="KW-1133">Transmembrane helix</keyword>
<comment type="caution">
    <text evidence="3">The sequence shown here is derived from an EMBL/GenBank/DDBJ whole genome shotgun (WGS) entry which is preliminary data.</text>
</comment>
<keyword evidence="4" id="KW-1185">Reference proteome</keyword>
<keyword evidence="1" id="KW-0472">Membrane</keyword>
<feature type="transmembrane region" description="Helical" evidence="1">
    <location>
        <begin position="100"/>
        <end position="121"/>
    </location>
</feature>
<feature type="transmembrane region" description="Helical" evidence="1">
    <location>
        <begin position="141"/>
        <end position="165"/>
    </location>
</feature>
<keyword evidence="3" id="KW-0378">Hydrolase</keyword>
<dbReference type="Pfam" id="PF02517">
    <property type="entry name" value="Rce1-like"/>
    <property type="match status" value="1"/>
</dbReference>
<feature type="domain" description="CAAX prenyl protease 2/Lysostaphin resistance protein A-like" evidence="2">
    <location>
        <begin position="140"/>
        <end position="232"/>
    </location>
</feature>
<evidence type="ECO:0000259" key="2">
    <source>
        <dbReference type="Pfam" id="PF02517"/>
    </source>
</evidence>
<dbReference type="InterPro" id="IPR003675">
    <property type="entry name" value="Rce1/LyrA-like_dom"/>
</dbReference>
<dbReference type="GO" id="GO:0008237">
    <property type="term" value="F:metallopeptidase activity"/>
    <property type="evidence" value="ECO:0007669"/>
    <property type="project" value="UniProtKB-KW"/>
</dbReference>
<keyword evidence="3" id="KW-0482">Metalloprotease</keyword>
<gene>
    <name evidence="3" type="ORF">DWB68_11375</name>
</gene>
<dbReference type="AlphaFoldDB" id="A0A399J807"/>
<name>A0A399J807_9MICC</name>
<organism evidence="3 4">
    <name type="scientific">Galactobacter valiniphilus</name>
    <dbReference type="NCBI Taxonomy" id="2676122"/>
    <lineage>
        <taxon>Bacteria</taxon>
        <taxon>Bacillati</taxon>
        <taxon>Actinomycetota</taxon>
        <taxon>Actinomycetes</taxon>
        <taxon>Micrococcales</taxon>
        <taxon>Micrococcaceae</taxon>
        <taxon>Galactobacter</taxon>
    </lineage>
</organism>
<dbReference type="GO" id="GO:0006508">
    <property type="term" value="P:proteolysis"/>
    <property type="evidence" value="ECO:0007669"/>
    <property type="project" value="UniProtKB-KW"/>
</dbReference>
<accession>A0A399J807</accession>
<feature type="transmembrane region" description="Helical" evidence="1">
    <location>
        <begin position="172"/>
        <end position="190"/>
    </location>
</feature>
<dbReference type="GO" id="GO:0080120">
    <property type="term" value="P:CAAX-box protein maturation"/>
    <property type="evidence" value="ECO:0007669"/>
    <property type="project" value="UniProtKB-ARBA"/>
</dbReference>
<evidence type="ECO:0000313" key="4">
    <source>
        <dbReference type="Proteomes" id="UP000265419"/>
    </source>
</evidence>
<evidence type="ECO:0000256" key="1">
    <source>
        <dbReference type="SAM" id="Phobius"/>
    </source>
</evidence>
<feature type="transmembrane region" description="Helical" evidence="1">
    <location>
        <begin position="57"/>
        <end position="79"/>
    </location>
</feature>
<keyword evidence="3" id="KW-0645">Protease</keyword>
<protein>
    <submittedName>
        <fullName evidence="3">CPBP family intramembrane metalloprotease</fullName>
    </submittedName>
</protein>
<keyword evidence="1" id="KW-0812">Transmembrane</keyword>
<feature type="transmembrane region" description="Helical" evidence="1">
    <location>
        <begin position="196"/>
        <end position="214"/>
    </location>
</feature>
<dbReference type="GO" id="GO:0004175">
    <property type="term" value="F:endopeptidase activity"/>
    <property type="evidence" value="ECO:0007669"/>
    <property type="project" value="UniProtKB-ARBA"/>
</dbReference>
<evidence type="ECO:0000313" key="3">
    <source>
        <dbReference type="EMBL" id="RII41653.1"/>
    </source>
</evidence>
<sequence>MTRRFIGWEIVIVLALSLGRSGVNALINLIDLATRAPISQGQASLNGSASARPWIDLAYQLSGLFFSLAPVALVLWLLWRWPGGNPFRRLGLDLKHPWRDAWQGTALFLVIGAGTLGVYAAGRALGITMSISTSGLGEHWWTVPILLLAALRNGLLEEVIVIGYLFERIKTLGWNTWAILLSAAVLRGSYHLYQGIGPFIGNALMGLVFGWFYLKTKRVAPLVIAHFLLDAVGFVGYPLLASAFGYGS</sequence>
<proteinExistence type="predicted"/>
<reference evidence="3 4" key="1">
    <citation type="submission" date="2018-07" db="EMBL/GenBank/DDBJ databases">
        <title>Arthrobacter sp. nov., isolated from raw cow's milk with high bacterial count.</title>
        <authorList>
            <person name="Hahne J."/>
            <person name="Isele D."/>
            <person name="Lipski A."/>
        </authorList>
    </citation>
    <scope>NUCLEOTIDE SEQUENCE [LARGE SCALE GENOMIC DNA]</scope>
    <source>
        <strain evidence="3 4">JZ R-35</strain>
    </source>
</reference>